<dbReference type="Gene3D" id="2.30.330.10">
    <property type="entry name" value="SpoA-like"/>
    <property type="match status" value="1"/>
</dbReference>
<protein>
    <submittedName>
        <fullName evidence="2">YscQ/HrcQ family type III secretion apparatus protein</fullName>
    </submittedName>
</protein>
<dbReference type="InterPro" id="IPR013385">
    <property type="entry name" value="T3SS_SpaO/YscQ/SpaO"/>
</dbReference>
<keyword evidence="3" id="KW-1185">Reference proteome</keyword>
<organism evidence="2 3">
    <name type="scientific">Trinickia terrae</name>
    <dbReference type="NCBI Taxonomy" id="2571161"/>
    <lineage>
        <taxon>Bacteria</taxon>
        <taxon>Pseudomonadati</taxon>
        <taxon>Pseudomonadota</taxon>
        <taxon>Betaproteobacteria</taxon>
        <taxon>Burkholderiales</taxon>
        <taxon>Burkholderiaceae</taxon>
        <taxon>Trinickia</taxon>
    </lineage>
</organism>
<dbReference type="AlphaFoldDB" id="A0A4V5PJI6"/>
<dbReference type="SUPFAM" id="SSF101801">
    <property type="entry name" value="Surface presentation of antigens (SPOA)"/>
    <property type="match status" value="1"/>
</dbReference>
<reference evidence="2 3" key="1">
    <citation type="submission" date="2019-04" db="EMBL/GenBank/DDBJ databases">
        <title>Trinickia sp. 7GSK02, isolated from subtropical forest soil.</title>
        <authorList>
            <person name="Gao Z.-H."/>
            <person name="Qiu L.-H."/>
        </authorList>
    </citation>
    <scope>NUCLEOTIDE SEQUENCE [LARGE SCALE GENOMIC DNA]</scope>
    <source>
        <strain evidence="2 3">7GSK02</strain>
    </source>
</reference>
<comment type="caution">
    <text evidence="2">The sequence shown here is derived from an EMBL/GenBank/DDBJ whole genome shotgun (WGS) entry which is preliminary data.</text>
</comment>
<evidence type="ECO:0000259" key="1">
    <source>
        <dbReference type="Pfam" id="PF01052"/>
    </source>
</evidence>
<proteinExistence type="predicted"/>
<sequence>MNQLQVEKPGMANEVSPSALESGLPRYPGALAQLCRALGDARSVHPGAEYGLRARNIGLASYERAIALELECAHGPITVVADAHDYPALHTIALDTEPKRATALANLWLSDLLARMRTERGGTPSVKAILLTENAVDIPGVPLSFTVDGIEKHCLICDLPAALADEYARKWIARHTAPRPGAIDDIVVPGAVRLRSRRCSPLLLASLKRHDVLLGWQPSGPYVEGQPLEHASLRFGAARGRRLIAGVRVDTHSVTLETHVTTVNDAQLDDFNPHAAASAAGANEAIVEVAAMDLPVHIELLTVNLSVAQLGALQPGYVVDLPLPVSDAAVRLVSYGQTIALGKLVAVGDNLGLQIERMAASDERQS</sequence>
<dbReference type="Proteomes" id="UP000305539">
    <property type="component" value="Unassembled WGS sequence"/>
</dbReference>
<dbReference type="GO" id="GO:0030254">
    <property type="term" value="P:protein secretion by the type III secretion system"/>
    <property type="evidence" value="ECO:0007669"/>
    <property type="project" value="InterPro"/>
</dbReference>
<dbReference type="RefSeq" id="WP_136892558.1">
    <property type="nucleotide sequence ID" value="NZ_SWJE01000002.1"/>
</dbReference>
<dbReference type="Pfam" id="PF01052">
    <property type="entry name" value="FliMN_C"/>
    <property type="match status" value="1"/>
</dbReference>
<dbReference type="NCBIfam" id="TIGR02551">
    <property type="entry name" value="SpaO_YscQ"/>
    <property type="match status" value="1"/>
</dbReference>
<gene>
    <name evidence="2" type="ORF">FAZ69_03440</name>
</gene>
<dbReference type="OrthoDB" id="9148477at2"/>
<evidence type="ECO:0000313" key="3">
    <source>
        <dbReference type="Proteomes" id="UP000305539"/>
    </source>
</evidence>
<name>A0A4V5PJI6_9BURK</name>
<dbReference type="EMBL" id="SWJE01000002">
    <property type="protein sequence ID" value="TKC91520.1"/>
    <property type="molecule type" value="Genomic_DNA"/>
</dbReference>
<feature type="domain" description="Flagellar motor switch protein FliN-like C-terminal" evidence="1">
    <location>
        <begin position="289"/>
        <end position="358"/>
    </location>
</feature>
<dbReference type="InterPro" id="IPR036429">
    <property type="entry name" value="SpoA-like_sf"/>
</dbReference>
<dbReference type="InterPro" id="IPR001543">
    <property type="entry name" value="FliN-like_C"/>
</dbReference>
<evidence type="ECO:0000313" key="2">
    <source>
        <dbReference type="EMBL" id="TKC91520.1"/>
    </source>
</evidence>
<accession>A0A4V5PJI6</accession>